<dbReference type="RefSeq" id="WP_183932861.1">
    <property type="nucleotide sequence ID" value="NZ_JACICF010000001.1"/>
</dbReference>
<reference evidence="11 12" key="1">
    <citation type="submission" date="2020-08" db="EMBL/GenBank/DDBJ databases">
        <title>Genomic Encyclopedia of Type Strains, Phase IV (KMG-IV): sequencing the most valuable type-strain genomes for metagenomic binning, comparative biology and taxonomic classification.</title>
        <authorList>
            <person name="Goeker M."/>
        </authorList>
    </citation>
    <scope>NUCLEOTIDE SEQUENCE [LARGE SCALE GENOMIC DNA]</scope>
    <source>
        <strain evidence="11 12">DSM 24194</strain>
    </source>
</reference>
<evidence type="ECO:0000259" key="10">
    <source>
        <dbReference type="PROSITE" id="PS51278"/>
    </source>
</evidence>
<feature type="domain" description="Glutamine amidotransferase type-2" evidence="10">
    <location>
        <begin position="2"/>
        <end position="214"/>
    </location>
</feature>
<dbReference type="Gene3D" id="3.40.50.620">
    <property type="entry name" value="HUPs"/>
    <property type="match status" value="1"/>
</dbReference>
<dbReference type="Pfam" id="PF00733">
    <property type="entry name" value="Asn_synthase"/>
    <property type="match status" value="1"/>
</dbReference>
<feature type="active site" description="For GATase activity" evidence="8">
    <location>
        <position position="2"/>
    </location>
</feature>
<keyword evidence="11" id="KW-0436">Ligase</keyword>
<dbReference type="InterPro" id="IPR014729">
    <property type="entry name" value="Rossmann-like_a/b/a_fold"/>
</dbReference>
<comment type="catalytic activity">
    <reaction evidence="7">
        <text>L-aspartate + L-glutamine + ATP + H2O = L-asparagine + L-glutamate + AMP + diphosphate + H(+)</text>
        <dbReference type="Rhea" id="RHEA:12228"/>
        <dbReference type="ChEBI" id="CHEBI:15377"/>
        <dbReference type="ChEBI" id="CHEBI:15378"/>
        <dbReference type="ChEBI" id="CHEBI:29985"/>
        <dbReference type="ChEBI" id="CHEBI:29991"/>
        <dbReference type="ChEBI" id="CHEBI:30616"/>
        <dbReference type="ChEBI" id="CHEBI:33019"/>
        <dbReference type="ChEBI" id="CHEBI:58048"/>
        <dbReference type="ChEBI" id="CHEBI:58359"/>
        <dbReference type="ChEBI" id="CHEBI:456215"/>
        <dbReference type="EC" id="6.3.5.4"/>
    </reaction>
</comment>
<dbReference type="PANTHER" id="PTHR43284">
    <property type="entry name" value="ASPARAGINE SYNTHETASE (GLUTAMINE-HYDROLYZING)"/>
    <property type="match status" value="1"/>
</dbReference>
<dbReference type="NCBIfam" id="TIGR01536">
    <property type="entry name" value="asn_synth_AEB"/>
    <property type="match status" value="1"/>
</dbReference>
<dbReference type="PROSITE" id="PS51278">
    <property type="entry name" value="GATASE_TYPE_2"/>
    <property type="match status" value="1"/>
</dbReference>
<keyword evidence="8" id="KW-0028">Amino-acid biosynthesis</keyword>
<name>A0A839Z4F7_9SPHN</name>
<evidence type="ECO:0000313" key="12">
    <source>
        <dbReference type="Proteomes" id="UP000578569"/>
    </source>
</evidence>
<evidence type="ECO:0000256" key="8">
    <source>
        <dbReference type="PIRSR" id="PIRSR001589-1"/>
    </source>
</evidence>
<keyword evidence="6 8" id="KW-0315">Glutamine amidotransferase</keyword>
<evidence type="ECO:0000256" key="7">
    <source>
        <dbReference type="ARBA" id="ARBA00048741"/>
    </source>
</evidence>
<gene>
    <name evidence="11" type="ORF">FHS50_000547</name>
</gene>
<comment type="caution">
    <text evidence="11">The sequence shown here is derived from an EMBL/GenBank/DDBJ whole genome shotgun (WGS) entry which is preliminary data.</text>
</comment>
<dbReference type="InterPro" id="IPR029055">
    <property type="entry name" value="Ntn_hydrolases_N"/>
</dbReference>
<accession>A0A839Z4F7</accession>
<dbReference type="SUPFAM" id="SSF52402">
    <property type="entry name" value="Adenine nucleotide alpha hydrolases-like"/>
    <property type="match status" value="1"/>
</dbReference>
<dbReference type="Pfam" id="PF13522">
    <property type="entry name" value="GATase_6"/>
    <property type="match status" value="1"/>
</dbReference>
<protein>
    <recommendedName>
        <fullName evidence="3">asparagine synthase (glutamine-hydrolyzing)</fullName>
        <ecNumber evidence="3">6.3.5.4</ecNumber>
    </recommendedName>
</protein>
<dbReference type="InterPro" id="IPR017932">
    <property type="entry name" value="GATase_2_dom"/>
</dbReference>
<dbReference type="InterPro" id="IPR006426">
    <property type="entry name" value="Asn_synth_AEB"/>
</dbReference>
<dbReference type="InterPro" id="IPR033738">
    <property type="entry name" value="AsnB_N"/>
</dbReference>
<dbReference type="GO" id="GO:0004066">
    <property type="term" value="F:asparagine synthase (glutamine-hydrolyzing) activity"/>
    <property type="evidence" value="ECO:0007669"/>
    <property type="project" value="UniProtKB-EC"/>
</dbReference>
<dbReference type="GO" id="GO:0005829">
    <property type="term" value="C:cytosol"/>
    <property type="evidence" value="ECO:0007669"/>
    <property type="project" value="TreeGrafter"/>
</dbReference>
<dbReference type="Proteomes" id="UP000578569">
    <property type="component" value="Unassembled WGS sequence"/>
</dbReference>
<evidence type="ECO:0000256" key="6">
    <source>
        <dbReference type="ARBA" id="ARBA00022962"/>
    </source>
</evidence>
<keyword evidence="5 9" id="KW-0067">ATP-binding</keyword>
<evidence type="ECO:0000256" key="9">
    <source>
        <dbReference type="PIRSR" id="PIRSR001589-2"/>
    </source>
</evidence>
<dbReference type="GO" id="GO:0006529">
    <property type="term" value="P:asparagine biosynthetic process"/>
    <property type="evidence" value="ECO:0007669"/>
    <property type="project" value="UniProtKB-KW"/>
</dbReference>
<evidence type="ECO:0000256" key="2">
    <source>
        <dbReference type="ARBA" id="ARBA00005752"/>
    </source>
</evidence>
<sequence>MCGLVVSVGERPLLATLEEAHRRQYHRGPDAGRIHEEVIAGKTVGLAHERLAIVDLSDAGIQPMRSTSGRTIIAFNGEIYNYVELAYEYGLAGPMARNDTAVAVELIERLGIEEACSRFNGMWAMAVLDRQRGLLHFSRDRLGKKPLYYATYGRQFMAASEMHSLLMMPGMDFKPDLTTAGRFLSLSLQNVDDRSWARGISAIPAGAVRTINLSHPIPELSEPRFFWSLLKNEAMVPSPHLSEDQWLSRLRDTLEDSVAMRLRADVPVGVALSGGIDSSVICAITRAMRDGQGATFFSAVSPGQPEDESRFVDMVSRHLDIPVEKVELSNSDSADILTEVADCSRFHDGPLTSFSPLLFRRLMERARQMGITVVLTGQGADEAFCGYRKYPFFALRELIAEKRPLRAAFKALQFLTKGAIGNFRFVEAKRYLGRSERGHLGEALADFNHNLRAGTGLAARQWADIRHYSVPALCHYEDRMSMSWSREVRSPFLDYRLIELGLAMPMEMKLGQGWTKYALRKAYADTLPDAVIWRRDKKGFANPEDNWLRGAGAHALEMMGAPDAPVYAHGLIEREPYLAMLRRYLAGDDRIWFREVFAPISTNIWLETVQSGASAIEQSRAA</sequence>
<dbReference type="GO" id="GO:0005524">
    <property type="term" value="F:ATP binding"/>
    <property type="evidence" value="ECO:0007669"/>
    <property type="project" value="UniProtKB-KW"/>
</dbReference>
<dbReference type="SUPFAM" id="SSF56235">
    <property type="entry name" value="N-terminal nucleophile aminohydrolases (Ntn hydrolases)"/>
    <property type="match status" value="1"/>
</dbReference>
<dbReference type="Gene3D" id="3.60.20.10">
    <property type="entry name" value="Glutamine Phosphoribosylpyrophosphate, subunit 1, domain 1"/>
    <property type="match status" value="1"/>
</dbReference>
<dbReference type="EMBL" id="JACICF010000001">
    <property type="protein sequence ID" value="MBB3763524.1"/>
    <property type="molecule type" value="Genomic_DNA"/>
</dbReference>
<evidence type="ECO:0000256" key="4">
    <source>
        <dbReference type="ARBA" id="ARBA00022741"/>
    </source>
</evidence>
<dbReference type="CDD" id="cd01991">
    <property type="entry name" value="Asn_synthase_B_C"/>
    <property type="match status" value="1"/>
</dbReference>
<organism evidence="11 12">
    <name type="scientific">Sphingomicrobium lutaoense</name>
    <dbReference type="NCBI Taxonomy" id="515949"/>
    <lineage>
        <taxon>Bacteria</taxon>
        <taxon>Pseudomonadati</taxon>
        <taxon>Pseudomonadota</taxon>
        <taxon>Alphaproteobacteria</taxon>
        <taxon>Sphingomonadales</taxon>
        <taxon>Sphingomonadaceae</taxon>
        <taxon>Sphingomicrobium</taxon>
    </lineage>
</organism>
<comment type="pathway">
    <text evidence="1">Amino-acid biosynthesis; L-asparagine biosynthesis; L-asparagine from L-aspartate (L-Gln route): step 1/1.</text>
</comment>
<dbReference type="AlphaFoldDB" id="A0A839Z4F7"/>
<dbReference type="InterPro" id="IPR001962">
    <property type="entry name" value="Asn_synthase"/>
</dbReference>
<dbReference type="EC" id="6.3.5.4" evidence="3"/>
<evidence type="ECO:0000256" key="1">
    <source>
        <dbReference type="ARBA" id="ARBA00005187"/>
    </source>
</evidence>
<dbReference type="PANTHER" id="PTHR43284:SF1">
    <property type="entry name" value="ASPARAGINE SYNTHETASE"/>
    <property type="match status" value="1"/>
</dbReference>
<dbReference type="CDD" id="cd00712">
    <property type="entry name" value="AsnB"/>
    <property type="match status" value="1"/>
</dbReference>
<keyword evidence="8" id="KW-0061">Asparagine biosynthesis</keyword>
<evidence type="ECO:0000256" key="5">
    <source>
        <dbReference type="ARBA" id="ARBA00022840"/>
    </source>
</evidence>
<comment type="similarity">
    <text evidence="2">Belongs to the asparagine synthetase family.</text>
</comment>
<dbReference type="InterPro" id="IPR051786">
    <property type="entry name" value="ASN_synthetase/amidase"/>
</dbReference>
<evidence type="ECO:0000256" key="3">
    <source>
        <dbReference type="ARBA" id="ARBA00012737"/>
    </source>
</evidence>
<dbReference type="PIRSF" id="PIRSF001589">
    <property type="entry name" value="Asn_synthetase_glu-h"/>
    <property type="match status" value="1"/>
</dbReference>
<feature type="binding site" evidence="9">
    <location>
        <position position="99"/>
    </location>
    <ligand>
        <name>L-glutamine</name>
        <dbReference type="ChEBI" id="CHEBI:58359"/>
    </ligand>
</feature>
<keyword evidence="12" id="KW-1185">Reference proteome</keyword>
<keyword evidence="4 9" id="KW-0547">Nucleotide-binding</keyword>
<proteinExistence type="inferred from homology"/>
<evidence type="ECO:0000313" key="11">
    <source>
        <dbReference type="EMBL" id="MBB3763524.1"/>
    </source>
</evidence>